<sequence>MPTPLERDPGLPVPDPTVPFWQLPPHSLASVSSKKFQSSTDVVIIGSGMTGCSVAKGLLDGDSKIRITVLEARGLASGATSRNGGHIVSPSVGDFAELVECFGVKAAVDIAEFTLNNIEMTFDAVGEFPESSLAKYSKIRPTTKVLAYADQEAFNNAQKSLQLWNKHMPSKRKDHFKLVSSEEAKTELGLHNVVGAGIGPGAAVWPYRLWCGLWSLLLDRYHDRLAIETFTPVHAVADAPATEERLGRYVVKTSRGEVGASHVVYCTNGFTSHLLPTLRGKLFPFRGTMSAQDLGLSVPNHGADRSWSLLSTPHVDEKSGVRSASLYYLTQDPDTGYMMLGGEYEKPEDLVCSDDSKVNSRSAEEISKVLPRHFETPDPPQMKSLWSGIMGFSRDGIPMIGRLSAEVTGRREGGEWIAAGFNGYGTGYCYSCGLAIAQMLLGKDVSGWVPSALTITKERFQGSLSTGKFWDGLVGPSVDAEPRSKL</sequence>
<name>A0A4V5NJK1_9PEZI</name>
<reference evidence="2 3" key="1">
    <citation type="submission" date="2017-03" db="EMBL/GenBank/DDBJ databases">
        <title>Genomes of endolithic fungi from Antarctica.</title>
        <authorList>
            <person name="Coleine C."/>
            <person name="Masonjones S."/>
            <person name="Stajich J.E."/>
        </authorList>
    </citation>
    <scope>NUCLEOTIDE SEQUENCE [LARGE SCALE GENOMIC DNA]</scope>
    <source>
        <strain evidence="2 3">CCFEE 5184</strain>
    </source>
</reference>
<dbReference type="OrthoDB" id="429143at2759"/>
<dbReference type="Proteomes" id="UP000309340">
    <property type="component" value="Unassembled WGS sequence"/>
</dbReference>
<dbReference type="Gene3D" id="3.50.50.60">
    <property type="entry name" value="FAD/NAD(P)-binding domain"/>
    <property type="match status" value="1"/>
</dbReference>
<evidence type="ECO:0000313" key="2">
    <source>
        <dbReference type="EMBL" id="TKA77609.1"/>
    </source>
</evidence>
<protein>
    <recommendedName>
        <fullName evidence="1">FAD dependent oxidoreductase domain-containing protein</fullName>
    </recommendedName>
</protein>
<dbReference type="PANTHER" id="PTHR13847">
    <property type="entry name" value="SARCOSINE DEHYDROGENASE-RELATED"/>
    <property type="match status" value="1"/>
</dbReference>
<evidence type="ECO:0000259" key="1">
    <source>
        <dbReference type="Pfam" id="PF01266"/>
    </source>
</evidence>
<dbReference type="InterPro" id="IPR036188">
    <property type="entry name" value="FAD/NAD-bd_sf"/>
</dbReference>
<proteinExistence type="predicted"/>
<dbReference type="PANTHER" id="PTHR13847:SF213">
    <property type="entry name" value="DEPENDENT OXIDOREDUCTASE, PUTATIVE-RELATED"/>
    <property type="match status" value="1"/>
</dbReference>
<gene>
    <name evidence="2" type="ORF">B0A55_03138</name>
</gene>
<dbReference type="SUPFAM" id="SSF51905">
    <property type="entry name" value="FAD/NAD(P)-binding domain"/>
    <property type="match status" value="1"/>
</dbReference>
<dbReference type="EMBL" id="NAJQ01000133">
    <property type="protein sequence ID" value="TKA77609.1"/>
    <property type="molecule type" value="Genomic_DNA"/>
</dbReference>
<dbReference type="AlphaFoldDB" id="A0A4V5NJK1"/>
<dbReference type="Gene3D" id="3.30.9.10">
    <property type="entry name" value="D-Amino Acid Oxidase, subunit A, domain 2"/>
    <property type="match status" value="1"/>
</dbReference>
<organism evidence="2 3">
    <name type="scientific">Friedmanniomyces simplex</name>
    <dbReference type="NCBI Taxonomy" id="329884"/>
    <lineage>
        <taxon>Eukaryota</taxon>
        <taxon>Fungi</taxon>
        <taxon>Dikarya</taxon>
        <taxon>Ascomycota</taxon>
        <taxon>Pezizomycotina</taxon>
        <taxon>Dothideomycetes</taxon>
        <taxon>Dothideomycetidae</taxon>
        <taxon>Mycosphaerellales</taxon>
        <taxon>Teratosphaeriaceae</taxon>
        <taxon>Friedmanniomyces</taxon>
    </lineage>
</organism>
<evidence type="ECO:0000313" key="3">
    <source>
        <dbReference type="Proteomes" id="UP000309340"/>
    </source>
</evidence>
<accession>A0A4V5NJK1</accession>
<dbReference type="InterPro" id="IPR006076">
    <property type="entry name" value="FAD-dep_OxRdtase"/>
</dbReference>
<comment type="caution">
    <text evidence="2">The sequence shown here is derived from an EMBL/GenBank/DDBJ whole genome shotgun (WGS) entry which is preliminary data.</text>
</comment>
<dbReference type="Pfam" id="PF01266">
    <property type="entry name" value="DAO"/>
    <property type="match status" value="1"/>
</dbReference>
<feature type="domain" description="FAD dependent oxidoreductase" evidence="1">
    <location>
        <begin position="41"/>
        <end position="439"/>
    </location>
</feature>
<dbReference type="STRING" id="329884.A0A4V5NJK1"/>
<dbReference type="GO" id="GO:0005737">
    <property type="term" value="C:cytoplasm"/>
    <property type="evidence" value="ECO:0007669"/>
    <property type="project" value="TreeGrafter"/>
</dbReference>
<keyword evidence="3" id="KW-1185">Reference proteome</keyword>